<feature type="domain" description="Phosphoribosyltransferase" evidence="9">
    <location>
        <begin position="170"/>
        <end position="263"/>
    </location>
</feature>
<dbReference type="Proteomes" id="UP000248161">
    <property type="component" value="Unassembled WGS sequence"/>
</dbReference>
<sequence length="309" mass="32752">MPVVSGSSGRDVAASLAPLLGMQHIELVSRRFPDGEGYVRVPSGAIDAVRSEPVVLVSNTYPDSGVIQTILLLGAIADVRKGELSNLKGEEPQSLDDVGSGIYLAIPYFGYSRQDKRFSKGEAVSARVIAEILERSCEGIAVLDLHEPAVLDGMDVPLQFVSSMPEIAERLRAEVRPDFILSPDKGAIARASEVAGLIGCEFSYLEKSRIDAHTIEHTPKDLDVNGKIVAIVDDMISTGGTICRASDALRRQGAVEVHAACTHGLFTGGAILRLANHVDGVHSTDSLPNPRAVVSAAPALARGLKQLMG</sequence>
<name>A0A2V3HPU8_9ARCH</name>
<feature type="domain" description="Ribose-phosphate pyrophosphokinase N-terminal" evidence="10">
    <location>
        <begin position="102"/>
        <end position="135"/>
    </location>
</feature>
<evidence type="ECO:0000259" key="9">
    <source>
        <dbReference type="Pfam" id="PF00156"/>
    </source>
</evidence>
<comment type="catalytic activity">
    <reaction evidence="7">
        <text>D-ribose 5-phosphate + ATP = 5-phospho-alpha-D-ribose 1-diphosphate + AMP + H(+)</text>
        <dbReference type="Rhea" id="RHEA:15609"/>
        <dbReference type="ChEBI" id="CHEBI:15378"/>
        <dbReference type="ChEBI" id="CHEBI:30616"/>
        <dbReference type="ChEBI" id="CHEBI:58017"/>
        <dbReference type="ChEBI" id="CHEBI:78346"/>
        <dbReference type="ChEBI" id="CHEBI:456215"/>
        <dbReference type="EC" id="2.7.6.1"/>
    </reaction>
</comment>
<dbReference type="GO" id="GO:0000287">
    <property type="term" value="F:magnesium ion binding"/>
    <property type="evidence" value="ECO:0007669"/>
    <property type="project" value="InterPro"/>
</dbReference>
<comment type="caution">
    <text evidence="11">The sequence shown here is derived from an EMBL/GenBank/DDBJ whole genome shotgun (WGS) entry which is preliminary data.</text>
</comment>
<keyword evidence="6" id="KW-0067">ATP-binding</keyword>
<dbReference type="GO" id="GO:0006164">
    <property type="term" value="P:purine nucleotide biosynthetic process"/>
    <property type="evidence" value="ECO:0007669"/>
    <property type="project" value="TreeGrafter"/>
</dbReference>
<keyword evidence="3 8" id="KW-0545">Nucleotide biosynthesis</keyword>
<dbReference type="Gene3D" id="3.40.50.2020">
    <property type="match status" value="2"/>
</dbReference>
<dbReference type="InterPro" id="IPR029057">
    <property type="entry name" value="PRTase-like"/>
</dbReference>
<evidence type="ECO:0000256" key="3">
    <source>
        <dbReference type="ARBA" id="ARBA00022727"/>
    </source>
</evidence>
<dbReference type="Pfam" id="PF13793">
    <property type="entry name" value="Pribosyltran_N"/>
    <property type="match status" value="1"/>
</dbReference>
<keyword evidence="2" id="KW-0808">Transferase</keyword>
<dbReference type="GO" id="GO:0005524">
    <property type="term" value="F:ATP binding"/>
    <property type="evidence" value="ECO:0007669"/>
    <property type="project" value="UniProtKB-KW"/>
</dbReference>
<reference evidence="11 12" key="1">
    <citation type="journal article" date="2015" name="Nat. Commun.">
        <title>Genomic and transcriptomic evidence for scavenging of diverse organic compounds by widespread deep-sea archaea.</title>
        <authorList>
            <person name="Li M."/>
            <person name="Baker B.J."/>
            <person name="Anantharaman K."/>
            <person name="Jain S."/>
            <person name="Breier J.A."/>
            <person name="Dick G.J."/>
        </authorList>
    </citation>
    <scope>NUCLEOTIDE SEQUENCE [LARGE SCALE GENOMIC DNA]</scope>
    <source>
        <strain evidence="11">Cayman_51_deep</strain>
    </source>
</reference>
<dbReference type="CDD" id="cd06223">
    <property type="entry name" value="PRTases_typeI"/>
    <property type="match status" value="1"/>
</dbReference>
<accession>A0A2V3HPU8</accession>
<dbReference type="EMBL" id="PSPG01000014">
    <property type="protein sequence ID" value="PXF20936.1"/>
    <property type="molecule type" value="Genomic_DNA"/>
</dbReference>
<gene>
    <name evidence="11" type="ORF">CXX69_06185</name>
</gene>
<dbReference type="InterPro" id="IPR000836">
    <property type="entry name" value="PRTase_dom"/>
</dbReference>
<dbReference type="GO" id="GO:0004749">
    <property type="term" value="F:ribose phosphate diphosphokinase activity"/>
    <property type="evidence" value="ECO:0007669"/>
    <property type="project" value="UniProtKB-EC"/>
</dbReference>
<evidence type="ECO:0000256" key="6">
    <source>
        <dbReference type="ARBA" id="ARBA00022840"/>
    </source>
</evidence>
<dbReference type="InterPro" id="IPR005946">
    <property type="entry name" value="Rib-P_diPkinase"/>
</dbReference>
<dbReference type="PANTHER" id="PTHR10210">
    <property type="entry name" value="RIBOSE-PHOSPHATE DIPHOSPHOKINASE FAMILY MEMBER"/>
    <property type="match status" value="1"/>
</dbReference>
<protein>
    <recommendedName>
        <fullName evidence="1">ribose-phosphate diphosphokinase</fullName>
        <ecNumber evidence="1">2.7.6.1</ecNumber>
    </recommendedName>
</protein>
<dbReference type="GO" id="GO:0006015">
    <property type="term" value="P:5-phosphoribose 1-diphosphate biosynthetic process"/>
    <property type="evidence" value="ECO:0007669"/>
    <property type="project" value="TreeGrafter"/>
</dbReference>
<evidence type="ECO:0000256" key="2">
    <source>
        <dbReference type="ARBA" id="ARBA00022679"/>
    </source>
</evidence>
<organism evidence="11 12">
    <name type="scientific">Candidatus Thalassarchaeum betae</name>
    <dbReference type="NCBI Taxonomy" id="2599289"/>
    <lineage>
        <taxon>Archaea</taxon>
        <taxon>Methanobacteriati</taxon>
        <taxon>Thermoplasmatota</taxon>
        <taxon>Candidatus Poseidoniia</taxon>
        <taxon>Candidatus Poseidoniales</taxon>
        <taxon>Candidatus Thalassarchaeaceae</taxon>
        <taxon>Candidatus Thalassarchaeum</taxon>
    </lineage>
</organism>
<dbReference type="GO" id="GO:0002189">
    <property type="term" value="C:ribose phosphate diphosphokinase complex"/>
    <property type="evidence" value="ECO:0007669"/>
    <property type="project" value="TreeGrafter"/>
</dbReference>
<dbReference type="Pfam" id="PF00156">
    <property type="entry name" value="Pribosyltran"/>
    <property type="match status" value="1"/>
</dbReference>
<evidence type="ECO:0000256" key="8">
    <source>
        <dbReference type="RuleBase" id="RU004324"/>
    </source>
</evidence>
<evidence type="ECO:0000256" key="5">
    <source>
        <dbReference type="ARBA" id="ARBA00022777"/>
    </source>
</evidence>
<dbReference type="GO" id="GO:0005737">
    <property type="term" value="C:cytoplasm"/>
    <property type="evidence" value="ECO:0007669"/>
    <property type="project" value="TreeGrafter"/>
</dbReference>
<evidence type="ECO:0000313" key="11">
    <source>
        <dbReference type="EMBL" id="PXF20936.1"/>
    </source>
</evidence>
<evidence type="ECO:0000256" key="7">
    <source>
        <dbReference type="ARBA" id="ARBA00049535"/>
    </source>
</evidence>
<comment type="similarity">
    <text evidence="8">Belongs to the ribose-phosphate pyrophosphokinase family.</text>
</comment>
<dbReference type="PANTHER" id="PTHR10210:SF32">
    <property type="entry name" value="RIBOSE-PHOSPHATE PYROPHOSPHOKINASE 2"/>
    <property type="match status" value="1"/>
</dbReference>
<dbReference type="GO" id="GO:0016301">
    <property type="term" value="F:kinase activity"/>
    <property type="evidence" value="ECO:0007669"/>
    <property type="project" value="UniProtKB-KW"/>
</dbReference>
<keyword evidence="4" id="KW-0547">Nucleotide-binding</keyword>
<dbReference type="NCBIfam" id="TIGR01251">
    <property type="entry name" value="ribP_PPkin"/>
    <property type="match status" value="1"/>
</dbReference>
<dbReference type="AlphaFoldDB" id="A0A2V3HPU8"/>
<evidence type="ECO:0000313" key="12">
    <source>
        <dbReference type="Proteomes" id="UP000248161"/>
    </source>
</evidence>
<dbReference type="EC" id="2.7.6.1" evidence="1"/>
<dbReference type="SUPFAM" id="SSF53271">
    <property type="entry name" value="PRTase-like"/>
    <property type="match status" value="2"/>
</dbReference>
<evidence type="ECO:0000259" key="10">
    <source>
        <dbReference type="Pfam" id="PF13793"/>
    </source>
</evidence>
<dbReference type="SMART" id="SM01400">
    <property type="entry name" value="Pribosyltran_N"/>
    <property type="match status" value="1"/>
</dbReference>
<proteinExistence type="inferred from homology"/>
<evidence type="ECO:0000256" key="4">
    <source>
        <dbReference type="ARBA" id="ARBA00022741"/>
    </source>
</evidence>
<keyword evidence="5" id="KW-0418">Kinase</keyword>
<evidence type="ECO:0000256" key="1">
    <source>
        <dbReference type="ARBA" id="ARBA00013247"/>
    </source>
</evidence>
<dbReference type="InterPro" id="IPR029099">
    <property type="entry name" value="Pribosyltran_N"/>
</dbReference>